<dbReference type="RefSeq" id="WP_284395623.1">
    <property type="nucleotide sequence ID" value="NZ_BSNQ01000003.1"/>
</dbReference>
<evidence type="ECO:0000259" key="3">
    <source>
        <dbReference type="Pfam" id="PF09832"/>
    </source>
</evidence>
<proteinExistence type="predicted"/>
<gene>
    <name evidence="4" type="ORF">ISP13_17195</name>
</gene>
<keyword evidence="5" id="KW-1185">Reference proteome</keyword>
<name>A0ABW8IZK3_9GAMM</name>
<dbReference type="Proteomes" id="UP001620405">
    <property type="component" value="Unassembled WGS sequence"/>
</dbReference>
<feature type="compositionally biased region" description="Polar residues" evidence="1">
    <location>
        <begin position="124"/>
        <end position="137"/>
    </location>
</feature>
<sequence length="173" mass="18379">MTVGKWAVCVGVCVALATGSAFAAQPSEAQVRELMQVMNVPGQFAVMNNQMAAMMSQQLPCVPASYWQTYIDKNGVDQLTKAMIPAYQHHFTADEVDGLIKFYRSPLGQRLVTEMPATMAEAAQSGQQWGRQRTTDMFSALQKEGKLDSQGRCPGTGSDGGGAATPPGGGSGQ</sequence>
<protein>
    <submittedName>
        <fullName evidence="4">DUF2059 domain-containing protein</fullName>
    </submittedName>
</protein>
<feature type="chain" id="PRO_5046520657" evidence="2">
    <location>
        <begin position="24"/>
        <end position="173"/>
    </location>
</feature>
<keyword evidence="2" id="KW-0732">Signal</keyword>
<evidence type="ECO:0000256" key="2">
    <source>
        <dbReference type="SAM" id="SignalP"/>
    </source>
</evidence>
<reference evidence="4 5" key="1">
    <citation type="submission" date="2020-10" db="EMBL/GenBank/DDBJ databases">
        <title>Phylogeny of dyella-like bacteria.</title>
        <authorList>
            <person name="Fu J."/>
        </authorList>
    </citation>
    <scope>NUCLEOTIDE SEQUENCE [LARGE SCALE GENOMIC DNA]</scope>
    <source>
        <strain evidence="4 5">DHOB07</strain>
    </source>
</reference>
<evidence type="ECO:0000256" key="1">
    <source>
        <dbReference type="SAM" id="MobiDB-lite"/>
    </source>
</evidence>
<evidence type="ECO:0000313" key="5">
    <source>
        <dbReference type="Proteomes" id="UP001620405"/>
    </source>
</evidence>
<feature type="compositionally biased region" description="Gly residues" evidence="1">
    <location>
        <begin position="157"/>
        <end position="173"/>
    </location>
</feature>
<evidence type="ECO:0000313" key="4">
    <source>
        <dbReference type="EMBL" id="MFK2875267.1"/>
    </source>
</evidence>
<dbReference type="EMBL" id="JADIKG010000013">
    <property type="protein sequence ID" value="MFK2875267.1"/>
    <property type="molecule type" value="Genomic_DNA"/>
</dbReference>
<dbReference type="Pfam" id="PF09832">
    <property type="entry name" value="DUF2059"/>
    <property type="match status" value="1"/>
</dbReference>
<comment type="caution">
    <text evidence="4">The sequence shown here is derived from an EMBL/GenBank/DDBJ whole genome shotgun (WGS) entry which is preliminary data.</text>
</comment>
<feature type="region of interest" description="Disordered" evidence="1">
    <location>
        <begin position="124"/>
        <end position="173"/>
    </location>
</feature>
<feature type="domain" description="DUF2059" evidence="3">
    <location>
        <begin position="77"/>
        <end position="134"/>
    </location>
</feature>
<feature type="signal peptide" evidence="2">
    <location>
        <begin position="1"/>
        <end position="23"/>
    </location>
</feature>
<organism evidence="4 5">
    <name type="scientific">Dyella lipolytica</name>
    <dbReference type="NCBI Taxonomy" id="1867835"/>
    <lineage>
        <taxon>Bacteria</taxon>
        <taxon>Pseudomonadati</taxon>
        <taxon>Pseudomonadota</taxon>
        <taxon>Gammaproteobacteria</taxon>
        <taxon>Lysobacterales</taxon>
        <taxon>Rhodanobacteraceae</taxon>
        <taxon>Dyella</taxon>
    </lineage>
</organism>
<accession>A0ABW8IZK3</accession>
<dbReference type="InterPro" id="IPR018637">
    <property type="entry name" value="DUF2059"/>
</dbReference>